<feature type="region of interest" description="Disordered" evidence="1">
    <location>
        <begin position="1"/>
        <end position="29"/>
    </location>
</feature>
<reference evidence="2" key="1">
    <citation type="journal article" date="2014" name="Int. J. Syst. Evol. Microbiol.">
        <title>Complete genome sequence of Corynebacterium casei LMG S-19264T (=DSM 44701T), isolated from a smear-ripened cheese.</title>
        <authorList>
            <consortium name="US DOE Joint Genome Institute (JGI-PGF)"/>
            <person name="Walter F."/>
            <person name="Albersmeier A."/>
            <person name="Kalinowski J."/>
            <person name="Ruckert C."/>
        </authorList>
    </citation>
    <scope>NUCLEOTIDE SEQUENCE</scope>
    <source>
        <strain evidence="2">VKM Ac-2007</strain>
    </source>
</reference>
<evidence type="ECO:0000313" key="3">
    <source>
        <dbReference type="Proteomes" id="UP001143474"/>
    </source>
</evidence>
<gene>
    <name evidence="2" type="ORF">GCM10017600_17780</name>
</gene>
<comment type="caution">
    <text evidence="2">The sequence shown here is derived from an EMBL/GenBank/DDBJ whole genome shotgun (WGS) entry which is preliminary data.</text>
</comment>
<reference evidence="2" key="2">
    <citation type="submission" date="2023-01" db="EMBL/GenBank/DDBJ databases">
        <authorList>
            <person name="Sun Q."/>
            <person name="Evtushenko L."/>
        </authorList>
    </citation>
    <scope>NUCLEOTIDE SEQUENCE</scope>
    <source>
        <strain evidence="2">VKM Ac-2007</strain>
    </source>
</reference>
<sequence>MWRRFRAPGVHGDGRIGSPAPTAPHRLWDSQSRAEAERLTRVWKDWTVLYGPGSRRFYAVAAWPTPDPLVVEDRTPEGLEIRIREAEAAVVTRRAEGDAAPDTPPAP</sequence>
<dbReference type="AlphaFoldDB" id="A0A9W6HYI0"/>
<dbReference type="RefSeq" id="WP_271216868.1">
    <property type="nucleotide sequence ID" value="NZ_BAAAVD010000044.1"/>
</dbReference>
<evidence type="ECO:0000256" key="1">
    <source>
        <dbReference type="SAM" id="MobiDB-lite"/>
    </source>
</evidence>
<keyword evidence="3" id="KW-1185">Reference proteome</keyword>
<dbReference type="EMBL" id="BSEV01000002">
    <property type="protein sequence ID" value="GLK08373.1"/>
    <property type="molecule type" value="Genomic_DNA"/>
</dbReference>
<name>A0A9W6HYI0_9ACTN</name>
<evidence type="ECO:0000313" key="2">
    <source>
        <dbReference type="EMBL" id="GLK08373.1"/>
    </source>
</evidence>
<organism evidence="2 3">
    <name type="scientific">Streptosporangium carneum</name>
    <dbReference type="NCBI Taxonomy" id="47481"/>
    <lineage>
        <taxon>Bacteria</taxon>
        <taxon>Bacillati</taxon>
        <taxon>Actinomycetota</taxon>
        <taxon>Actinomycetes</taxon>
        <taxon>Streptosporangiales</taxon>
        <taxon>Streptosporangiaceae</taxon>
        <taxon>Streptosporangium</taxon>
    </lineage>
</organism>
<dbReference type="Proteomes" id="UP001143474">
    <property type="component" value="Unassembled WGS sequence"/>
</dbReference>
<accession>A0A9W6HYI0</accession>
<protein>
    <submittedName>
        <fullName evidence="2">Uncharacterized protein</fullName>
    </submittedName>
</protein>
<proteinExistence type="predicted"/>